<reference evidence="1 2" key="1">
    <citation type="submission" date="2011-02" db="EMBL/GenBank/DDBJ databases">
        <authorList>
            <person name="Durkin A.S."/>
            <person name="Madupu R."/>
            <person name="Torralba M."/>
            <person name="Gillis M."/>
            <person name="Methe B."/>
            <person name="Sutton G."/>
            <person name="Nelson K.E."/>
        </authorList>
    </citation>
    <scope>NUCLEOTIDE SEQUENCE [LARGE SCALE GENOMIC DNA]</scope>
    <source>
        <strain evidence="1 2">CRIS 18C-A</strain>
    </source>
</reference>
<proteinExistence type="predicted"/>
<gene>
    <name evidence="1" type="ORF">HMPREF9303_0090</name>
</gene>
<comment type="caution">
    <text evidence="1">The sequence shown here is derived from an EMBL/GenBank/DDBJ whole genome shotgun (WGS) entry which is preliminary data.</text>
</comment>
<keyword evidence="2" id="KW-1185">Reference proteome</keyword>
<accession>F0HB28</accession>
<dbReference type="EMBL" id="AEXO01000121">
    <property type="protein sequence ID" value="EGC84986.1"/>
    <property type="molecule type" value="Genomic_DNA"/>
</dbReference>
<organism evidence="1 2">
    <name type="scientific">Prevotella denticola CRIS 18C-A</name>
    <dbReference type="NCBI Taxonomy" id="944557"/>
    <lineage>
        <taxon>Bacteria</taxon>
        <taxon>Pseudomonadati</taxon>
        <taxon>Bacteroidota</taxon>
        <taxon>Bacteroidia</taxon>
        <taxon>Bacteroidales</taxon>
        <taxon>Prevotellaceae</taxon>
        <taxon>Prevotella</taxon>
    </lineage>
</organism>
<evidence type="ECO:0000313" key="2">
    <source>
        <dbReference type="Proteomes" id="UP000003155"/>
    </source>
</evidence>
<dbReference type="AlphaFoldDB" id="F0HB28"/>
<protein>
    <submittedName>
        <fullName evidence="1">Uncharacterized protein</fullName>
    </submittedName>
</protein>
<evidence type="ECO:0000313" key="1">
    <source>
        <dbReference type="EMBL" id="EGC84986.1"/>
    </source>
</evidence>
<dbReference type="Proteomes" id="UP000003155">
    <property type="component" value="Unassembled WGS sequence"/>
</dbReference>
<sequence>MYSTLSEAVSMAHEKQDYVASSVSVLFRTFAREINIKL</sequence>
<name>F0HB28_9BACT</name>